<dbReference type="GO" id="GO:0008270">
    <property type="term" value="F:zinc ion binding"/>
    <property type="evidence" value="ECO:0007669"/>
    <property type="project" value="UniProtKB-KW"/>
</dbReference>
<protein>
    <recommendedName>
        <fullName evidence="2">C2H2-type domain-containing protein</fullName>
    </recommendedName>
</protein>
<comment type="caution">
    <text evidence="3">The sequence shown here is derived from an EMBL/GenBank/DDBJ whole genome shotgun (WGS) entry which is preliminary data.</text>
</comment>
<feature type="domain" description="C2H2-type" evidence="2">
    <location>
        <begin position="150"/>
        <end position="177"/>
    </location>
</feature>
<evidence type="ECO:0000313" key="3">
    <source>
        <dbReference type="EMBL" id="CAG7817302.1"/>
    </source>
</evidence>
<accession>A0A8J2PBZ3</accession>
<reference evidence="3" key="1">
    <citation type="submission" date="2021-06" db="EMBL/GenBank/DDBJ databases">
        <authorList>
            <person name="Hodson N. C."/>
            <person name="Mongue J. A."/>
            <person name="Jaron S. K."/>
        </authorList>
    </citation>
    <scope>NUCLEOTIDE SEQUENCE</scope>
</reference>
<dbReference type="PROSITE" id="PS50157">
    <property type="entry name" value="ZINC_FINGER_C2H2_2"/>
    <property type="match status" value="1"/>
</dbReference>
<organism evidence="3 4">
    <name type="scientific">Allacma fusca</name>
    <dbReference type="NCBI Taxonomy" id="39272"/>
    <lineage>
        <taxon>Eukaryota</taxon>
        <taxon>Metazoa</taxon>
        <taxon>Ecdysozoa</taxon>
        <taxon>Arthropoda</taxon>
        <taxon>Hexapoda</taxon>
        <taxon>Collembola</taxon>
        <taxon>Symphypleona</taxon>
        <taxon>Sminthuridae</taxon>
        <taxon>Allacma</taxon>
    </lineage>
</organism>
<dbReference type="EMBL" id="CAJVCH010390957">
    <property type="protein sequence ID" value="CAG7817302.1"/>
    <property type="molecule type" value="Genomic_DNA"/>
</dbReference>
<dbReference type="InterPro" id="IPR013087">
    <property type="entry name" value="Znf_C2H2_type"/>
</dbReference>
<sequence>MGEAEKGKSGIRNVVPVDIQCTSCVTKWRDQDPSIEDELVKINILFAPWTYVRFVALRSRILTWSAEVDVVPVVVDRNPMIPPTESSRQTPVHLGQPVRPGQMTVETVWTYGTGNATGQMVFDDEGEAAWLNAPLVLVLPGQQLPPFNAYTCDICGRSFNTTGHKSQHRETHFRRTPCQFWGSPIDSRQARRRHVRIFHAY</sequence>
<keyword evidence="1" id="KW-0863">Zinc-finger</keyword>
<keyword evidence="1" id="KW-0479">Metal-binding</keyword>
<keyword evidence="4" id="KW-1185">Reference proteome</keyword>
<dbReference type="Proteomes" id="UP000708208">
    <property type="component" value="Unassembled WGS sequence"/>
</dbReference>
<dbReference type="OrthoDB" id="6270329at2759"/>
<name>A0A8J2PBZ3_9HEXA</name>
<evidence type="ECO:0000256" key="1">
    <source>
        <dbReference type="PROSITE-ProRule" id="PRU00042"/>
    </source>
</evidence>
<evidence type="ECO:0000259" key="2">
    <source>
        <dbReference type="PROSITE" id="PS50157"/>
    </source>
</evidence>
<evidence type="ECO:0000313" key="4">
    <source>
        <dbReference type="Proteomes" id="UP000708208"/>
    </source>
</evidence>
<dbReference type="PROSITE" id="PS00028">
    <property type="entry name" value="ZINC_FINGER_C2H2_1"/>
    <property type="match status" value="1"/>
</dbReference>
<keyword evidence="1" id="KW-0862">Zinc</keyword>
<gene>
    <name evidence="3" type="ORF">AFUS01_LOCUS27877</name>
</gene>
<dbReference type="AlphaFoldDB" id="A0A8J2PBZ3"/>
<proteinExistence type="predicted"/>